<dbReference type="InterPro" id="IPR001623">
    <property type="entry name" value="DnaJ_domain"/>
</dbReference>
<keyword evidence="2" id="KW-1133">Transmembrane helix</keyword>
<feature type="chain" id="PRO_5029765801" description="J domain-containing protein" evidence="3">
    <location>
        <begin position="28"/>
        <end position="481"/>
    </location>
</feature>
<reference evidence="5 6" key="1">
    <citation type="journal article" date="2019" name="Genome Biol. Evol.">
        <title>Nanopore Sequencing Significantly Improves Genome Assembly of the Protozoan Parasite Trypanosoma cruzi.</title>
        <authorList>
            <person name="Diaz-Viraque F."/>
            <person name="Pita S."/>
            <person name="Greif G."/>
            <person name="de Souza R.C.M."/>
            <person name="Iraola G."/>
            <person name="Robello C."/>
        </authorList>
    </citation>
    <scope>NUCLEOTIDE SEQUENCE [LARGE SCALE GENOMIC DNA]</scope>
    <source>
        <strain evidence="5 6">Berenice</strain>
    </source>
</reference>
<dbReference type="SUPFAM" id="SSF46565">
    <property type="entry name" value="Chaperone J-domain"/>
    <property type="match status" value="1"/>
</dbReference>
<dbReference type="SMART" id="SM00271">
    <property type="entry name" value="DnaJ"/>
    <property type="match status" value="1"/>
</dbReference>
<dbReference type="AlphaFoldDB" id="A0A7J6YAB0"/>
<feature type="signal peptide" evidence="3">
    <location>
        <begin position="1"/>
        <end position="27"/>
    </location>
</feature>
<dbReference type="VEuPathDB" id="TriTrypDB:ECC02_003504"/>
<feature type="transmembrane region" description="Helical" evidence="2">
    <location>
        <begin position="37"/>
        <end position="59"/>
    </location>
</feature>
<keyword evidence="2" id="KW-0812">Transmembrane</keyword>
<evidence type="ECO:0000256" key="3">
    <source>
        <dbReference type="SAM" id="SignalP"/>
    </source>
</evidence>
<feature type="domain" description="J" evidence="4">
    <location>
        <begin position="420"/>
        <end position="481"/>
    </location>
</feature>
<proteinExistence type="predicted"/>
<comment type="caution">
    <text evidence="5">The sequence shown here is derived from an EMBL/GenBank/DDBJ whole genome shotgun (WGS) entry which is preliminary data.</text>
</comment>
<accession>A0A7J6YAB0</accession>
<dbReference type="PRINTS" id="PR00625">
    <property type="entry name" value="JDOMAIN"/>
</dbReference>
<evidence type="ECO:0000256" key="2">
    <source>
        <dbReference type="SAM" id="Phobius"/>
    </source>
</evidence>
<evidence type="ECO:0000259" key="4">
    <source>
        <dbReference type="PROSITE" id="PS50076"/>
    </source>
</evidence>
<dbReference type="Proteomes" id="UP000583944">
    <property type="component" value="Unassembled WGS sequence"/>
</dbReference>
<dbReference type="Gene3D" id="1.10.287.110">
    <property type="entry name" value="DnaJ domain"/>
    <property type="match status" value="1"/>
</dbReference>
<dbReference type="VEuPathDB" id="TriTrypDB:BCY84_02306"/>
<keyword evidence="2" id="KW-0472">Membrane</keyword>
<dbReference type="CDD" id="cd06257">
    <property type="entry name" value="DnaJ"/>
    <property type="match status" value="1"/>
</dbReference>
<dbReference type="PROSITE" id="PS50076">
    <property type="entry name" value="DNAJ_2"/>
    <property type="match status" value="1"/>
</dbReference>
<sequence length="481" mass="54988">MLRMIHCRYNLCLFFLFFCVSLPQGHLLTTNTHRHTEAVLVCFCLPVCFCVCLIRDYLLSLRTSAVMIRICLVLRLTVHSPRGLQFQVGADEAVAHIRRKYGSRWLGASQEFLNLGNPSAEFLPFYYCQGTVHGIFRGTVSYGDSTADSKGNMHSGSRHTTTAPQPLNTIFGPNQTQIYAGYKYNIRHVHTALRNEENPLYLRKMSMVDATQATINLFEQSTATLKLFVEEEVKRQATETARAIIRSFHPGASTIGVEFLELNIRLEEVTPVFVPCYVVKAQYDRQEYTLYVSGTNGTVSGPFLINALYAARLSALSVAGMFILLWPNKVTGLALGSLISVPVYYIAFYAAKMFPSRRRDYFRWQRKKLRMQHEEKDRDGFRPHVSSKRVEEEYRRSSYWDTHAFQNRQHSSGPVRDSRGYYRALGLTGTESVNEIRSAYRKRVLTEHPDAGGSSERMAKLNEAYRVLRDPERRAAYDMGN</sequence>
<dbReference type="PANTHER" id="PTHR24074">
    <property type="entry name" value="CO-CHAPERONE PROTEIN DJLA"/>
    <property type="match status" value="1"/>
</dbReference>
<feature type="transmembrane region" description="Helical" evidence="2">
    <location>
        <begin position="332"/>
        <end position="351"/>
    </location>
</feature>
<gene>
    <name evidence="5" type="ORF">ECC02_003504</name>
</gene>
<protein>
    <recommendedName>
        <fullName evidence="4">J domain-containing protein</fullName>
    </recommendedName>
</protein>
<evidence type="ECO:0000256" key="1">
    <source>
        <dbReference type="SAM" id="MobiDB-lite"/>
    </source>
</evidence>
<dbReference type="EMBL" id="JABDHM010000019">
    <property type="protein sequence ID" value="KAF5223485.1"/>
    <property type="molecule type" value="Genomic_DNA"/>
</dbReference>
<evidence type="ECO:0000313" key="5">
    <source>
        <dbReference type="EMBL" id="KAF5223485.1"/>
    </source>
</evidence>
<evidence type="ECO:0000313" key="6">
    <source>
        <dbReference type="Proteomes" id="UP000583944"/>
    </source>
</evidence>
<organism evidence="5 6">
    <name type="scientific">Trypanosoma cruzi</name>
    <dbReference type="NCBI Taxonomy" id="5693"/>
    <lineage>
        <taxon>Eukaryota</taxon>
        <taxon>Discoba</taxon>
        <taxon>Euglenozoa</taxon>
        <taxon>Kinetoplastea</taxon>
        <taxon>Metakinetoplastina</taxon>
        <taxon>Trypanosomatida</taxon>
        <taxon>Trypanosomatidae</taxon>
        <taxon>Trypanosoma</taxon>
        <taxon>Schizotrypanum</taxon>
    </lineage>
</organism>
<keyword evidence="3" id="KW-0732">Signal</keyword>
<dbReference type="InterPro" id="IPR050817">
    <property type="entry name" value="DjlA_DnaK_co-chaperone"/>
</dbReference>
<dbReference type="Pfam" id="PF00226">
    <property type="entry name" value="DnaJ"/>
    <property type="match status" value="1"/>
</dbReference>
<name>A0A7J6YAB0_TRYCR</name>
<feature type="region of interest" description="Disordered" evidence="1">
    <location>
        <begin position="147"/>
        <end position="167"/>
    </location>
</feature>
<dbReference type="InterPro" id="IPR036869">
    <property type="entry name" value="J_dom_sf"/>
</dbReference>